<sequence>AARRLRELLDEGGCVSMPGVHDALSAKLIARSGRFECAFMSGYGVAASRLGDPDVGLATLGDMVDAGKSVCRAAGDMPVVGDGDTGFGGVANVRRTVFEYHAAGFAAVSIEDQVFPKRCAYGKGMRVVPRRDAVARLAAALSARDEIRAKGGDILVIGRTDSRMATNPEIEDNFKEAILRCFEFKQLGADAVWMEGPRSGAEMEAFNVAMEGTRTILAQVERPGVEMLSPGRCAELGYDVALYGLTLLSASAAAVERAARVMGRGDHP</sequence>
<dbReference type="Gene3D" id="3.20.20.60">
    <property type="entry name" value="Phosphoenolpyruvate-binding domains"/>
    <property type="match status" value="1"/>
</dbReference>
<protein>
    <recommendedName>
        <fullName evidence="3">Isocitrate lyase</fullName>
    </recommendedName>
</protein>
<dbReference type="KEGG" id="mis:MICPUN_71255"/>
<accession>C1E920</accession>
<keyword evidence="2" id="KW-1185">Reference proteome</keyword>
<proteinExistence type="predicted"/>
<feature type="non-terminal residue" evidence="1">
    <location>
        <position position="1"/>
    </location>
</feature>
<evidence type="ECO:0000313" key="1">
    <source>
        <dbReference type="EMBL" id="ACO64611.1"/>
    </source>
</evidence>
<dbReference type="InParanoid" id="C1E920"/>
<dbReference type="eggNOG" id="KOG1260">
    <property type="taxonomic scope" value="Eukaryota"/>
</dbReference>
<evidence type="ECO:0008006" key="3">
    <source>
        <dbReference type="Google" id="ProtNLM"/>
    </source>
</evidence>
<dbReference type="SUPFAM" id="SSF51621">
    <property type="entry name" value="Phosphoenolpyruvate/pyruvate domain"/>
    <property type="match status" value="1"/>
</dbReference>
<dbReference type="InterPro" id="IPR039556">
    <property type="entry name" value="ICL/PEPM"/>
</dbReference>
<dbReference type="OrthoDB" id="429143at2759"/>
<dbReference type="AlphaFoldDB" id="C1E920"/>
<dbReference type="GO" id="GO:0003824">
    <property type="term" value="F:catalytic activity"/>
    <property type="evidence" value="ECO:0007669"/>
    <property type="project" value="InterPro"/>
</dbReference>
<dbReference type="CDD" id="cd00377">
    <property type="entry name" value="ICL_PEPM"/>
    <property type="match status" value="1"/>
</dbReference>
<feature type="non-terminal residue" evidence="1">
    <location>
        <position position="268"/>
    </location>
</feature>
<dbReference type="RefSeq" id="XP_002503353.1">
    <property type="nucleotide sequence ID" value="XM_002503307.1"/>
</dbReference>
<reference evidence="1 2" key="1">
    <citation type="journal article" date="2009" name="Science">
        <title>Green evolution and dynamic adaptations revealed by genomes of the marine picoeukaryotes Micromonas.</title>
        <authorList>
            <person name="Worden A.Z."/>
            <person name="Lee J.H."/>
            <person name="Mock T."/>
            <person name="Rouze P."/>
            <person name="Simmons M.P."/>
            <person name="Aerts A.L."/>
            <person name="Allen A.E."/>
            <person name="Cuvelier M.L."/>
            <person name="Derelle E."/>
            <person name="Everett M.V."/>
            <person name="Foulon E."/>
            <person name="Grimwood J."/>
            <person name="Gundlach H."/>
            <person name="Henrissat B."/>
            <person name="Napoli C."/>
            <person name="McDonald S.M."/>
            <person name="Parker M.S."/>
            <person name="Rombauts S."/>
            <person name="Salamov A."/>
            <person name="Von Dassow P."/>
            <person name="Badger J.H."/>
            <person name="Coutinho P.M."/>
            <person name="Demir E."/>
            <person name="Dubchak I."/>
            <person name="Gentemann C."/>
            <person name="Eikrem W."/>
            <person name="Gready J.E."/>
            <person name="John U."/>
            <person name="Lanier W."/>
            <person name="Lindquist E.A."/>
            <person name="Lucas S."/>
            <person name="Mayer K.F."/>
            <person name="Moreau H."/>
            <person name="Not F."/>
            <person name="Otillar R."/>
            <person name="Panaud O."/>
            <person name="Pangilinan J."/>
            <person name="Paulsen I."/>
            <person name="Piegu B."/>
            <person name="Poliakov A."/>
            <person name="Robbens S."/>
            <person name="Schmutz J."/>
            <person name="Toulza E."/>
            <person name="Wyss T."/>
            <person name="Zelensky A."/>
            <person name="Zhou K."/>
            <person name="Armbrust E.V."/>
            <person name="Bhattacharya D."/>
            <person name="Goodenough U.W."/>
            <person name="Van de Peer Y."/>
            <person name="Grigoriev I.V."/>
        </authorList>
    </citation>
    <scope>NUCLEOTIDE SEQUENCE [LARGE SCALE GENOMIC DNA]</scope>
    <source>
        <strain evidence="2">RCC299 / NOUM17</strain>
    </source>
</reference>
<gene>
    <name evidence="1" type="ORF">MICPUN_71255</name>
</gene>
<dbReference type="PANTHER" id="PTHR42905:SF2">
    <property type="entry name" value="PHOSPHOENOLPYRUVATE CARBOXYLASE FAMILY PROTEIN"/>
    <property type="match status" value="1"/>
</dbReference>
<dbReference type="Pfam" id="PF13714">
    <property type="entry name" value="PEP_mutase"/>
    <property type="match status" value="1"/>
</dbReference>
<dbReference type="STRING" id="296587.C1E920"/>
<evidence type="ECO:0000313" key="2">
    <source>
        <dbReference type="Proteomes" id="UP000002009"/>
    </source>
</evidence>
<dbReference type="GeneID" id="8244281"/>
<dbReference type="InterPro" id="IPR015813">
    <property type="entry name" value="Pyrv/PenolPyrv_kinase-like_dom"/>
</dbReference>
<name>C1E920_MICCC</name>
<dbReference type="EMBL" id="CP001327">
    <property type="protein sequence ID" value="ACO64611.1"/>
    <property type="molecule type" value="Genomic_DNA"/>
</dbReference>
<dbReference type="Proteomes" id="UP000002009">
    <property type="component" value="Chromosome 6"/>
</dbReference>
<dbReference type="OMA" id="IAHACSY"/>
<dbReference type="InterPro" id="IPR040442">
    <property type="entry name" value="Pyrv_kinase-like_dom_sf"/>
</dbReference>
<dbReference type="PANTHER" id="PTHR42905">
    <property type="entry name" value="PHOSPHOENOLPYRUVATE CARBOXYLASE"/>
    <property type="match status" value="1"/>
</dbReference>
<organism evidence="1 2">
    <name type="scientific">Micromonas commoda (strain RCC299 / NOUM17 / CCMP2709)</name>
    <name type="common">Picoplanktonic green alga</name>
    <dbReference type="NCBI Taxonomy" id="296587"/>
    <lineage>
        <taxon>Eukaryota</taxon>
        <taxon>Viridiplantae</taxon>
        <taxon>Chlorophyta</taxon>
        <taxon>Mamiellophyceae</taxon>
        <taxon>Mamiellales</taxon>
        <taxon>Mamiellaceae</taxon>
        <taxon>Micromonas</taxon>
    </lineage>
</organism>